<organism evidence="2">
    <name type="scientific">Panicum hallii</name>
    <dbReference type="NCBI Taxonomy" id="206008"/>
    <lineage>
        <taxon>Eukaryota</taxon>
        <taxon>Viridiplantae</taxon>
        <taxon>Streptophyta</taxon>
        <taxon>Embryophyta</taxon>
        <taxon>Tracheophyta</taxon>
        <taxon>Spermatophyta</taxon>
        <taxon>Magnoliopsida</taxon>
        <taxon>Liliopsida</taxon>
        <taxon>Poales</taxon>
        <taxon>Poaceae</taxon>
        <taxon>PACMAD clade</taxon>
        <taxon>Panicoideae</taxon>
        <taxon>Panicodae</taxon>
        <taxon>Paniceae</taxon>
        <taxon>Panicinae</taxon>
        <taxon>Panicum</taxon>
        <taxon>Panicum sect. Panicum</taxon>
    </lineage>
</organism>
<reference evidence="2" key="1">
    <citation type="submission" date="2018-04" db="EMBL/GenBank/DDBJ databases">
        <title>WGS assembly of Panicum hallii.</title>
        <authorList>
            <person name="Lovell J."/>
            <person name="Jenkins J."/>
            <person name="Lowry D."/>
            <person name="Mamidi S."/>
            <person name="Sreedasyam A."/>
            <person name="Weng X."/>
            <person name="Barry K."/>
            <person name="Bonette J."/>
            <person name="Campitelli B."/>
            <person name="Daum C."/>
            <person name="Gordon S."/>
            <person name="Gould B."/>
            <person name="Lipzen A."/>
            <person name="Macqueen A."/>
            <person name="Palacio-Mejia J."/>
            <person name="Plott C."/>
            <person name="Shakirov E."/>
            <person name="Shu S."/>
            <person name="Yoshinaga Y."/>
            <person name="Zane M."/>
            <person name="Rokhsar D."/>
            <person name="Grimwood J."/>
            <person name="Schmutz J."/>
            <person name="Juenger T."/>
        </authorList>
    </citation>
    <scope>NUCLEOTIDE SEQUENCE [LARGE SCALE GENOMIC DNA]</scope>
    <source>
        <strain evidence="2">FIL2</strain>
    </source>
</reference>
<proteinExistence type="predicted"/>
<dbReference type="AlphaFoldDB" id="A0A2T8KL56"/>
<gene>
    <name evidence="2" type="ORF">PAHAL_3G420000</name>
</gene>
<dbReference type="Proteomes" id="UP000243499">
    <property type="component" value="Chromosome 3"/>
</dbReference>
<protein>
    <submittedName>
        <fullName evidence="2">Uncharacterized protein</fullName>
    </submittedName>
</protein>
<feature type="region of interest" description="Disordered" evidence="1">
    <location>
        <begin position="21"/>
        <end position="41"/>
    </location>
</feature>
<dbReference type="EMBL" id="CM008048">
    <property type="protein sequence ID" value="PVH62874.1"/>
    <property type="molecule type" value="Genomic_DNA"/>
</dbReference>
<evidence type="ECO:0000256" key="1">
    <source>
        <dbReference type="SAM" id="MobiDB-lite"/>
    </source>
</evidence>
<accession>A0A2T8KL56</accession>
<sequence>MHPMLQFAMLLESKGVVPGEAGGHGTMYEPSGAPARTPPAKLRPARCQAAPRLNDTRLDSSTADLDLSIANLNSSTTDSIRAAMTAAPRSAVVAAASTSRRP</sequence>
<name>A0A2T8KL56_9POAL</name>
<evidence type="ECO:0000313" key="2">
    <source>
        <dbReference type="EMBL" id="PVH62874.1"/>
    </source>
</evidence>
<dbReference type="Gramene" id="PVH62874">
    <property type="protein sequence ID" value="PVH62874"/>
    <property type="gene ID" value="PAHAL_3G420000"/>
</dbReference>